<dbReference type="CDD" id="cd00033">
    <property type="entry name" value="CCP"/>
    <property type="match status" value="2"/>
</dbReference>
<evidence type="ECO:0000256" key="5">
    <source>
        <dbReference type="ARBA" id="ARBA00023157"/>
    </source>
</evidence>
<dbReference type="Gene3D" id="2.10.70.10">
    <property type="entry name" value="Complement Module, domain 1"/>
    <property type="match status" value="2"/>
</dbReference>
<evidence type="ECO:0000256" key="3">
    <source>
        <dbReference type="ARBA" id="ARBA00022737"/>
    </source>
</evidence>
<evidence type="ECO:0000313" key="9">
    <source>
        <dbReference type="EMBL" id="GIY27318.1"/>
    </source>
</evidence>
<keyword evidence="7" id="KW-0768">Sushi</keyword>
<accession>A0AAV4S5J9</accession>
<feature type="disulfide bond" evidence="7">
    <location>
        <begin position="105"/>
        <end position="132"/>
    </location>
</feature>
<dbReference type="Pfam" id="PF00084">
    <property type="entry name" value="Sushi"/>
    <property type="match status" value="2"/>
</dbReference>
<sequence>MSIPWIGMTGYAMCVPPPQVPYARHSAPLDKDDFPTDSMVQYTCFPGYNTKGFPRAMCLLYNGTAQWFGPDLHCLPRSCGPPGEIKHGVREGDTFTFTSRVTYNCSEGFEVVGRPYRYCQSNGQWSGQLPECRPRGVTVKWKLESDEHGRTANPRTSRLRPESFNILY</sequence>
<organism evidence="9 10">
    <name type="scientific">Caerostris extrusa</name>
    <name type="common">Bark spider</name>
    <name type="synonym">Caerostris bankana</name>
    <dbReference type="NCBI Taxonomy" id="172846"/>
    <lineage>
        <taxon>Eukaryota</taxon>
        <taxon>Metazoa</taxon>
        <taxon>Ecdysozoa</taxon>
        <taxon>Arthropoda</taxon>
        <taxon>Chelicerata</taxon>
        <taxon>Arachnida</taxon>
        <taxon>Araneae</taxon>
        <taxon>Araneomorphae</taxon>
        <taxon>Entelegynae</taxon>
        <taxon>Araneoidea</taxon>
        <taxon>Araneidae</taxon>
        <taxon>Caerostris</taxon>
    </lineage>
</organism>
<keyword evidence="10" id="KW-1185">Reference proteome</keyword>
<dbReference type="SMART" id="SM00032">
    <property type="entry name" value="CCP"/>
    <property type="match status" value="2"/>
</dbReference>
<evidence type="ECO:0000259" key="8">
    <source>
        <dbReference type="PROSITE" id="PS50923"/>
    </source>
</evidence>
<keyword evidence="2" id="KW-0732">Signal</keyword>
<dbReference type="PROSITE" id="PS50923">
    <property type="entry name" value="SUSHI"/>
    <property type="match status" value="2"/>
</dbReference>
<dbReference type="EMBL" id="BPLR01008802">
    <property type="protein sequence ID" value="GIY27318.1"/>
    <property type="molecule type" value="Genomic_DNA"/>
</dbReference>
<protein>
    <submittedName>
        <fullName evidence="9">Protein lev-9</fullName>
    </submittedName>
</protein>
<dbReference type="Proteomes" id="UP001054945">
    <property type="component" value="Unassembled WGS sequence"/>
</dbReference>
<dbReference type="PANTHER" id="PTHR45656:SF4">
    <property type="entry name" value="PROTEIN CBR-CLEC-78"/>
    <property type="match status" value="1"/>
</dbReference>
<keyword evidence="4" id="KW-0472">Membrane</keyword>
<dbReference type="InterPro" id="IPR051277">
    <property type="entry name" value="SEZ6_CSMD_C4BPB_Regulators"/>
</dbReference>
<gene>
    <name evidence="9" type="primary">lev-9_6</name>
    <name evidence="9" type="ORF">CEXT_813931</name>
</gene>
<evidence type="ECO:0000256" key="6">
    <source>
        <dbReference type="ARBA" id="ARBA00023180"/>
    </source>
</evidence>
<keyword evidence="5 7" id="KW-1015">Disulfide bond</keyword>
<dbReference type="AlphaFoldDB" id="A0AAV4S5J9"/>
<dbReference type="InterPro" id="IPR000436">
    <property type="entry name" value="Sushi_SCR_CCP_dom"/>
</dbReference>
<comment type="subcellular location">
    <subcellularLocation>
        <location evidence="1">Membrane</location>
    </subcellularLocation>
</comment>
<feature type="domain" description="Sushi" evidence="8">
    <location>
        <begin position="77"/>
        <end position="134"/>
    </location>
</feature>
<keyword evidence="6" id="KW-0325">Glycoprotein</keyword>
<reference evidence="9 10" key="1">
    <citation type="submission" date="2021-06" db="EMBL/GenBank/DDBJ databases">
        <title>Caerostris extrusa draft genome.</title>
        <authorList>
            <person name="Kono N."/>
            <person name="Arakawa K."/>
        </authorList>
    </citation>
    <scope>NUCLEOTIDE SEQUENCE [LARGE SCALE GENOMIC DNA]</scope>
</reference>
<comment type="caution">
    <text evidence="7">Lacks conserved residue(s) required for the propagation of feature annotation.</text>
</comment>
<name>A0AAV4S5J9_CAEEX</name>
<feature type="domain" description="Sushi" evidence="8">
    <location>
        <begin position="12"/>
        <end position="76"/>
    </location>
</feature>
<comment type="caution">
    <text evidence="9">The sequence shown here is derived from an EMBL/GenBank/DDBJ whole genome shotgun (WGS) entry which is preliminary data.</text>
</comment>
<proteinExistence type="predicted"/>
<dbReference type="PANTHER" id="PTHR45656">
    <property type="entry name" value="PROTEIN CBR-CLEC-78"/>
    <property type="match status" value="1"/>
</dbReference>
<dbReference type="InterPro" id="IPR035976">
    <property type="entry name" value="Sushi/SCR/CCP_sf"/>
</dbReference>
<evidence type="ECO:0000256" key="7">
    <source>
        <dbReference type="PROSITE-ProRule" id="PRU00302"/>
    </source>
</evidence>
<evidence type="ECO:0000256" key="2">
    <source>
        <dbReference type="ARBA" id="ARBA00022729"/>
    </source>
</evidence>
<dbReference type="GO" id="GO:0016020">
    <property type="term" value="C:membrane"/>
    <property type="evidence" value="ECO:0007669"/>
    <property type="project" value="UniProtKB-SubCell"/>
</dbReference>
<evidence type="ECO:0000256" key="1">
    <source>
        <dbReference type="ARBA" id="ARBA00004370"/>
    </source>
</evidence>
<evidence type="ECO:0000256" key="4">
    <source>
        <dbReference type="ARBA" id="ARBA00023136"/>
    </source>
</evidence>
<dbReference type="SUPFAM" id="SSF57535">
    <property type="entry name" value="Complement control module/SCR domain"/>
    <property type="match status" value="2"/>
</dbReference>
<keyword evidence="3" id="KW-0677">Repeat</keyword>
<dbReference type="FunFam" id="2.10.70.10:FF:000011">
    <property type="entry name" value="CUB and sushi domain-containing protein 3 isoform A"/>
    <property type="match status" value="1"/>
</dbReference>
<evidence type="ECO:0000313" key="10">
    <source>
        <dbReference type="Proteomes" id="UP001054945"/>
    </source>
</evidence>